<evidence type="ECO:0000313" key="5">
    <source>
        <dbReference type="Proteomes" id="UP001187192"/>
    </source>
</evidence>
<keyword evidence="5" id="KW-1185">Reference proteome</keyword>
<dbReference type="InterPro" id="IPR016169">
    <property type="entry name" value="FAD-bd_PCMH_sub2"/>
</dbReference>
<dbReference type="Gramene" id="FCD_00028517-RA">
    <property type="protein sequence ID" value="FCD_00028517-RA:cds"/>
    <property type="gene ID" value="FCD_00028517"/>
</dbReference>
<dbReference type="EMBL" id="BTGU01000285">
    <property type="protein sequence ID" value="GMN66078.1"/>
    <property type="molecule type" value="Genomic_DNA"/>
</dbReference>
<organism evidence="4 5">
    <name type="scientific">Ficus carica</name>
    <name type="common">Common fig</name>
    <dbReference type="NCBI Taxonomy" id="3494"/>
    <lineage>
        <taxon>Eukaryota</taxon>
        <taxon>Viridiplantae</taxon>
        <taxon>Streptophyta</taxon>
        <taxon>Embryophyta</taxon>
        <taxon>Tracheophyta</taxon>
        <taxon>Spermatophyta</taxon>
        <taxon>Magnoliopsida</taxon>
        <taxon>eudicotyledons</taxon>
        <taxon>Gunneridae</taxon>
        <taxon>Pentapetalae</taxon>
        <taxon>rosids</taxon>
        <taxon>fabids</taxon>
        <taxon>Rosales</taxon>
        <taxon>Moraceae</taxon>
        <taxon>Ficeae</taxon>
        <taxon>Ficus</taxon>
    </lineage>
</organism>
<proteinExistence type="predicted"/>
<keyword evidence="1" id="KW-0285">Flavoprotein</keyword>
<dbReference type="InterPro" id="IPR012951">
    <property type="entry name" value="BBE"/>
</dbReference>
<dbReference type="Gene3D" id="3.30.465.10">
    <property type="match status" value="1"/>
</dbReference>
<feature type="domain" description="Berberine/berberine-like" evidence="3">
    <location>
        <begin position="150"/>
        <end position="207"/>
    </location>
</feature>
<dbReference type="GO" id="GO:0016491">
    <property type="term" value="F:oxidoreductase activity"/>
    <property type="evidence" value="ECO:0007669"/>
    <property type="project" value="InterPro"/>
</dbReference>
<keyword evidence="2" id="KW-0274">FAD</keyword>
<dbReference type="Gene3D" id="3.40.462.20">
    <property type="match status" value="1"/>
</dbReference>
<evidence type="ECO:0000256" key="2">
    <source>
        <dbReference type="ARBA" id="ARBA00022827"/>
    </source>
</evidence>
<gene>
    <name evidence="4" type="ORF">TIFTF001_035149</name>
</gene>
<dbReference type="AlphaFoldDB" id="A0AA88J643"/>
<evidence type="ECO:0000313" key="4">
    <source>
        <dbReference type="EMBL" id="GMN66078.1"/>
    </source>
</evidence>
<dbReference type="Proteomes" id="UP001187192">
    <property type="component" value="Unassembled WGS sequence"/>
</dbReference>
<name>A0AA88J643_FICCA</name>
<dbReference type="GO" id="GO:0050660">
    <property type="term" value="F:flavin adenine dinucleotide binding"/>
    <property type="evidence" value="ECO:0007669"/>
    <property type="project" value="InterPro"/>
</dbReference>
<protein>
    <recommendedName>
        <fullName evidence="3">Berberine/berberine-like domain-containing protein</fullName>
    </recommendedName>
</protein>
<sequence length="213" mass="25046">MLADRFPELSLKEEECREMSWVESTVFWYDYPIGTPLDVLLKRLNGPKEFYKIKSDYVKQPISKPDLESIFESMSKIGIGSMKWNPYGGRMSEISESETPFPHRAGNLFLIQYLVLWSEEGADVEKKYVDLARELYEKMTPFVSENPREAFLNYRDFDIGENPDNQTDYETARVYGRKFFKDNFDRLVKAKTSIDPDNFFKNHQSIPTLPKME</sequence>
<evidence type="ECO:0000256" key="1">
    <source>
        <dbReference type="ARBA" id="ARBA00022630"/>
    </source>
</evidence>
<comment type="caution">
    <text evidence="4">The sequence shown here is derived from an EMBL/GenBank/DDBJ whole genome shotgun (WGS) entry which is preliminary data.</text>
</comment>
<evidence type="ECO:0000259" key="3">
    <source>
        <dbReference type="Pfam" id="PF08031"/>
    </source>
</evidence>
<reference evidence="4" key="1">
    <citation type="submission" date="2023-07" db="EMBL/GenBank/DDBJ databases">
        <title>draft genome sequence of fig (Ficus carica).</title>
        <authorList>
            <person name="Takahashi T."/>
            <person name="Nishimura K."/>
        </authorList>
    </citation>
    <scope>NUCLEOTIDE SEQUENCE</scope>
</reference>
<accession>A0AA88J643</accession>
<dbReference type="Pfam" id="PF08031">
    <property type="entry name" value="BBE"/>
    <property type="match status" value="1"/>
</dbReference>
<dbReference type="PANTHER" id="PTHR32448">
    <property type="entry name" value="OS08G0158400 PROTEIN"/>
    <property type="match status" value="1"/>
</dbReference>